<dbReference type="Proteomes" id="UP001141806">
    <property type="component" value="Unassembled WGS sequence"/>
</dbReference>
<evidence type="ECO:0000313" key="2">
    <source>
        <dbReference type="Proteomes" id="UP001141806"/>
    </source>
</evidence>
<sequence>MEIIPNISFEVILGGRNFFCGLISGRFALFCWIIAPSNPSFIPQVIHMIGNASLRDVRVGEDHLWNSRSGLFGRKKRVYNTDEYEVGIMIVNCTRRINFELGFKPSSLNDFPKDSLSSGASEDVPKANKENKEGFGLSLRGRNKIFMESNLFLGDAYSAGETEGIEHRSCRHFCKKVKLMKSRKKVGKKGLCRWGFLLIVFQNLGVG</sequence>
<dbReference type="EMBL" id="JAMYWD010000012">
    <property type="protein sequence ID" value="KAJ4951853.1"/>
    <property type="molecule type" value="Genomic_DNA"/>
</dbReference>
<evidence type="ECO:0000313" key="1">
    <source>
        <dbReference type="EMBL" id="KAJ4951853.1"/>
    </source>
</evidence>
<gene>
    <name evidence="1" type="ORF">NE237_028685</name>
</gene>
<organism evidence="1 2">
    <name type="scientific">Protea cynaroides</name>
    <dbReference type="NCBI Taxonomy" id="273540"/>
    <lineage>
        <taxon>Eukaryota</taxon>
        <taxon>Viridiplantae</taxon>
        <taxon>Streptophyta</taxon>
        <taxon>Embryophyta</taxon>
        <taxon>Tracheophyta</taxon>
        <taxon>Spermatophyta</taxon>
        <taxon>Magnoliopsida</taxon>
        <taxon>Proteales</taxon>
        <taxon>Proteaceae</taxon>
        <taxon>Protea</taxon>
    </lineage>
</organism>
<dbReference type="AlphaFoldDB" id="A0A9Q0GQF2"/>
<keyword evidence="2" id="KW-1185">Reference proteome</keyword>
<comment type="caution">
    <text evidence="1">The sequence shown here is derived from an EMBL/GenBank/DDBJ whole genome shotgun (WGS) entry which is preliminary data.</text>
</comment>
<reference evidence="1" key="1">
    <citation type="journal article" date="2023" name="Plant J.">
        <title>The genome of the king protea, Protea cynaroides.</title>
        <authorList>
            <person name="Chang J."/>
            <person name="Duong T.A."/>
            <person name="Schoeman C."/>
            <person name="Ma X."/>
            <person name="Roodt D."/>
            <person name="Barker N."/>
            <person name="Li Z."/>
            <person name="Van de Peer Y."/>
            <person name="Mizrachi E."/>
        </authorList>
    </citation>
    <scope>NUCLEOTIDE SEQUENCE</scope>
    <source>
        <tissue evidence="1">Young leaves</tissue>
    </source>
</reference>
<proteinExistence type="predicted"/>
<name>A0A9Q0GQF2_9MAGN</name>
<protein>
    <submittedName>
        <fullName evidence="1">Uncharacterized protein</fullName>
    </submittedName>
</protein>
<accession>A0A9Q0GQF2</accession>